<evidence type="ECO:0000256" key="3">
    <source>
        <dbReference type="ARBA" id="ARBA00022729"/>
    </source>
</evidence>
<dbReference type="Gene3D" id="3.90.1720.10">
    <property type="entry name" value="endopeptidase domain like (from Nostoc punctiforme)"/>
    <property type="match status" value="1"/>
</dbReference>
<evidence type="ECO:0000256" key="1">
    <source>
        <dbReference type="ARBA" id="ARBA00007074"/>
    </source>
</evidence>
<dbReference type="SUPFAM" id="SSF54001">
    <property type="entry name" value="Cysteine proteinases"/>
    <property type="match status" value="1"/>
</dbReference>
<evidence type="ECO:0000256" key="2">
    <source>
        <dbReference type="ARBA" id="ARBA00022670"/>
    </source>
</evidence>
<feature type="chain" id="PRO_5012997332" evidence="6">
    <location>
        <begin position="24"/>
        <end position="214"/>
    </location>
</feature>
<dbReference type="PANTHER" id="PTHR47360">
    <property type="entry name" value="MUREIN DD-ENDOPEPTIDASE MEPS/MUREIN LD-CARBOXYPEPTIDASE"/>
    <property type="match status" value="1"/>
</dbReference>
<evidence type="ECO:0000256" key="5">
    <source>
        <dbReference type="ARBA" id="ARBA00022807"/>
    </source>
</evidence>
<dbReference type="Proteomes" id="UP000184248">
    <property type="component" value="Unassembled WGS sequence"/>
</dbReference>
<evidence type="ECO:0000259" key="7">
    <source>
        <dbReference type="PROSITE" id="PS51935"/>
    </source>
</evidence>
<evidence type="ECO:0000313" key="8">
    <source>
        <dbReference type="EMBL" id="SHJ90623.1"/>
    </source>
</evidence>
<organism evidence="8 9">
    <name type="scientific">Halomonas caseinilytica</name>
    <dbReference type="NCBI Taxonomy" id="438744"/>
    <lineage>
        <taxon>Bacteria</taxon>
        <taxon>Pseudomonadati</taxon>
        <taxon>Pseudomonadota</taxon>
        <taxon>Gammaproteobacteria</taxon>
        <taxon>Oceanospirillales</taxon>
        <taxon>Halomonadaceae</taxon>
        <taxon>Halomonas</taxon>
    </lineage>
</organism>
<proteinExistence type="inferred from homology"/>
<reference evidence="9" key="1">
    <citation type="submission" date="2016-11" db="EMBL/GenBank/DDBJ databases">
        <authorList>
            <person name="Varghese N."/>
            <person name="Submissions S."/>
        </authorList>
    </citation>
    <scope>NUCLEOTIDE SEQUENCE [LARGE SCALE GENOMIC DNA]</scope>
    <source>
        <strain evidence="9">ALO Sharm</strain>
    </source>
</reference>
<keyword evidence="3 6" id="KW-0732">Signal</keyword>
<comment type="similarity">
    <text evidence="1">Belongs to the peptidase C40 family.</text>
</comment>
<dbReference type="PROSITE" id="PS51257">
    <property type="entry name" value="PROKAR_LIPOPROTEIN"/>
    <property type="match status" value="1"/>
</dbReference>
<feature type="signal peptide" evidence="6">
    <location>
        <begin position="1"/>
        <end position="23"/>
    </location>
</feature>
<evidence type="ECO:0000256" key="6">
    <source>
        <dbReference type="SAM" id="SignalP"/>
    </source>
</evidence>
<dbReference type="RefSeq" id="WP_244534398.1">
    <property type="nucleotide sequence ID" value="NZ_BDEO01000001.1"/>
</dbReference>
<keyword evidence="4 8" id="KW-0378">Hydrolase</keyword>
<accession>A0A1M6N4V5</accession>
<sequence length="214" mass="23778">MINPTSRRLVSVALSCVMLVGCAASGGSSSPDEPVDNYFARDLPGLPEGYDGPMMSPADNPIRQARQLGNPPPTLIRQALLAQHERWLGTPYRLGGTSRRGVDCSALVQNIFADTFRLEIPRTTARQIHEGRRVSRDELRPGDLVFFRPPGAYRHVGIYVGDGRFLHASTSRGVKLSSLDNPYWQRYYWQSRRALDTQHLAQRLDSSVIASSEG</sequence>
<dbReference type="Pfam" id="PF00877">
    <property type="entry name" value="NLPC_P60"/>
    <property type="match status" value="1"/>
</dbReference>
<dbReference type="InterPro" id="IPR000064">
    <property type="entry name" value="NLP_P60_dom"/>
</dbReference>
<evidence type="ECO:0000256" key="4">
    <source>
        <dbReference type="ARBA" id="ARBA00022801"/>
    </source>
</evidence>
<dbReference type="InterPro" id="IPR052062">
    <property type="entry name" value="Murein_DD/LD_carboxypeptidase"/>
</dbReference>
<evidence type="ECO:0000313" key="9">
    <source>
        <dbReference type="Proteomes" id="UP000184248"/>
    </source>
</evidence>
<keyword evidence="5" id="KW-0788">Thiol protease</keyword>
<gene>
    <name evidence="8" type="ORF">SAMN05192556_101282</name>
</gene>
<dbReference type="GO" id="GO:0008234">
    <property type="term" value="F:cysteine-type peptidase activity"/>
    <property type="evidence" value="ECO:0007669"/>
    <property type="project" value="UniProtKB-KW"/>
</dbReference>
<dbReference type="AlphaFoldDB" id="A0A1M6N4V5"/>
<keyword evidence="9" id="KW-1185">Reference proteome</keyword>
<dbReference type="EMBL" id="FRAL01000001">
    <property type="protein sequence ID" value="SHJ90623.1"/>
    <property type="molecule type" value="Genomic_DNA"/>
</dbReference>
<feature type="domain" description="NlpC/P60" evidence="7">
    <location>
        <begin position="74"/>
        <end position="195"/>
    </location>
</feature>
<dbReference type="InterPro" id="IPR038765">
    <property type="entry name" value="Papain-like_cys_pep_sf"/>
</dbReference>
<protein>
    <submittedName>
        <fullName evidence="8">Cell wall-associated hydrolase, NlpC family</fullName>
    </submittedName>
</protein>
<dbReference type="GO" id="GO:0006508">
    <property type="term" value="P:proteolysis"/>
    <property type="evidence" value="ECO:0007669"/>
    <property type="project" value="UniProtKB-KW"/>
</dbReference>
<dbReference type="PANTHER" id="PTHR47360:SF1">
    <property type="entry name" value="ENDOPEPTIDASE NLPC-RELATED"/>
    <property type="match status" value="1"/>
</dbReference>
<keyword evidence="2" id="KW-0645">Protease</keyword>
<name>A0A1M6N4V5_9GAMM</name>
<dbReference type="PROSITE" id="PS51935">
    <property type="entry name" value="NLPC_P60"/>
    <property type="match status" value="1"/>
</dbReference>